<dbReference type="STRING" id="29367.CLPUN_32310"/>
<dbReference type="Gene3D" id="1.10.260.40">
    <property type="entry name" value="lambda repressor-like DNA-binding domains"/>
    <property type="match status" value="1"/>
</dbReference>
<comment type="caution">
    <text evidence="3">The sequence shown here is derived from an EMBL/GenBank/DDBJ whole genome shotgun (WGS) entry which is preliminary data.</text>
</comment>
<dbReference type="AlphaFoldDB" id="A0A1S8TC94"/>
<feature type="domain" description="HTH cro/C1-type" evidence="2">
    <location>
        <begin position="46"/>
        <end position="98"/>
    </location>
</feature>
<gene>
    <name evidence="3" type="ORF">CLPUN_32310</name>
</gene>
<dbReference type="SMART" id="SM00028">
    <property type="entry name" value="TPR"/>
    <property type="match status" value="2"/>
</dbReference>
<evidence type="ECO:0000259" key="2">
    <source>
        <dbReference type="PROSITE" id="PS50943"/>
    </source>
</evidence>
<keyword evidence="1" id="KW-0802">TPR repeat</keyword>
<evidence type="ECO:0000313" key="3">
    <source>
        <dbReference type="EMBL" id="OOM75420.1"/>
    </source>
</evidence>
<dbReference type="SUPFAM" id="SSF47413">
    <property type="entry name" value="lambda repressor-like DNA-binding domains"/>
    <property type="match status" value="1"/>
</dbReference>
<dbReference type="Proteomes" id="UP000190890">
    <property type="component" value="Unassembled WGS sequence"/>
</dbReference>
<dbReference type="PROSITE" id="PS50943">
    <property type="entry name" value="HTH_CROC1"/>
    <property type="match status" value="1"/>
</dbReference>
<dbReference type="InterPro" id="IPR019734">
    <property type="entry name" value="TPR_rpt"/>
</dbReference>
<evidence type="ECO:0000256" key="1">
    <source>
        <dbReference type="PROSITE-ProRule" id="PRU00339"/>
    </source>
</evidence>
<dbReference type="GO" id="GO:0003677">
    <property type="term" value="F:DNA binding"/>
    <property type="evidence" value="ECO:0007669"/>
    <property type="project" value="InterPro"/>
</dbReference>
<dbReference type="Pfam" id="PF13424">
    <property type="entry name" value="TPR_12"/>
    <property type="match status" value="1"/>
</dbReference>
<dbReference type="InterPro" id="IPR010982">
    <property type="entry name" value="Lambda_DNA-bd_dom_sf"/>
</dbReference>
<evidence type="ECO:0000313" key="4">
    <source>
        <dbReference type="Proteomes" id="UP000190890"/>
    </source>
</evidence>
<feature type="repeat" description="TPR" evidence="1">
    <location>
        <begin position="320"/>
        <end position="353"/>
    </location>
</feature>
<name>A0A1S8TC94_9CLOT</name>
<dbReference type="InterPro" id="IPR001387">
    <property type="entry name" value="Cro/C1-type_HTH"/>
</dbReference>
<dbReference type="SUPFAM" id="SSF48452">
    <property type="entry name" value="TPR-like"/>
    <property type="match status" value="2"/>
</dbReference>
<keyword evidence="4" id="KW-1185">Reference proteome</keyword>
<dbReference type="Gene3D" id="1.25.40.10">
    <property type="entry name" value="Tetratricopeptide repeat domain"/>
    <property type="match status" value="1"/>
</dbReference>
<organism evidence="3 4">
    <name type="scientific">Clostridium puniceum</name>
    <dbReference type="NCBI Taxonomy" id="29367"/>
    <lineage>
        <taxon>Bacteria</taxon>
        <taxon>Bacillati</taxon>
        <taxon>Bacillota</taxon>
        <taxon>Clostridia</taxon>
        <taxon>Eubacteriales</taxon>
        <taxon>Clostridiaceae</taxon>
        <taxon>Clostridium</taxon>
    </lineage>
</organism>
<reference evidence="3 4" key="1">
    <citation type="submission" date="2016-05" db="EMBL/GenBank/DDBJ databases">
        <title>Microbial solvent formation.</title>
        <authorList>
            <person name="Poehlein A."/>
            <person name="Montoya Solano J.D."/>
            <person name="Flitsch S."/>
            <person name="Krabben P."/>
            <person name="Duerre P."/>
            <person name="Daniel R."/>
        </authorList>
    </citation>
    <scope>NUCLEOTIDE SEQUENCE [LARGE SCALE GENOMIC DNA]</scope>
    <source>
        <strain evidence="3 4">DSM 2619</strain>
    </source>
</reference>
<dbReference type="EMBL" id="LZZM01000185">
    <property type="protein sequence ID" value="OOM75420.1"/>
    <property type="molecule type" value="Genomic_DNA"/>
</dbReference>
<sequence>MKAHFVSSQFLVRLKIEYLFSNDKNIKERGEITIFDNEILSPNEKLKSIRNLIGATQEEIAERVCTKYLISQIENHKKKLNYKLALGLAKNLNKIVKIKKIDILEITADKLIENEDIQANYLFKKNIIDGLKKIKEINELEEKLSEGESLIRKYNIEDSMKVDMYKLAANIYYLKEKYTQSDEMCRYGLKICLNTTNTLEEASLYISKSRNNMARKNYIVALEQLDYALKLNNDINKNEILQRVFFNKALIYTYMNIYDKVLKYLTILIDKFELKEKQLLDVKMLHANCLTEQDKLEEARNEYIEILEPAMKFNDKDLLAMTYRNLSEVYLKQKKYKDAVIAIEKSLDYNNGNWYLAENLYFASKVFKNMNKDVETYLLRALKTWEKNNAENADIIEKIIYELVLVYIKREDEKNIMLMTKKVEELNIDFCLIYAELVKYYRYRNEEKSIYYNDKSIEKMKKIKKI</sequence>
<dbReference type="InterPro" id="IPR011990">
    <property type="entry name" value="TPR-like_helical_dom_sf"/>
</dbReference>
<proteinExistence type="predicted"/>
<dbReference type="CDD" id="cd00093">
    <property type="entry name" value="HTH_XRE"/>
    <property type="match status" value="1"/>
</dbReference>
<protein>
    <submittedName>
        <fullName evidence="3">Tetratricopeptide repeat protein</fullName>
    </submittedName>
</protein>
<dbReference type="RefSeq" id="WP_242954161.1">
    <property type="nucleotide sequence ID" value="NZ_LZZM01000185.1"/>
</dbReference>
<accession>A0A1S8TC94</accession>
<dbReference type="PROSITE" id="PS50005">
    <property type="entry name" value="TPR"/>
    <property type="match status" value="1"/>
</dbReference>